<dbReference type="Gene3D" id="3.20.20.140">
    <property type="entry name" value="Metal-dependent hydrolases"/>
    <property type="match status" value="1"/>
</dbReference>
<accession>A0ABY2WS59</accession>
<comment type="caution">
    <text evidence="2">The sequence shown here is derived from an EMBL/GenBank/DDBJ whole genome shotgun (WGS) entry which is preliminary data.</text>
</comment>
<reference evidence="2 3" key="1">
    <citation type="submission" date="2019-05" db="EMBL/GenBank/DDBJ databases">
        <title>Flagellimonas sp. AsT0115, sp. nov., isolated from a marine red algae, Asparagopsis taxiformis.</title>
        <authorList>
            <person name="Kim J."/>
            <person name="Jeong S.E."/>
            <person name="Jeon C.O."/>
        </authorList>
    </citation>
    <scope>NUCLEOTIDE SEQUENCE [LARGE SCALE GENOMIC DNA]</scope>
    <source>
        <strain evidence="2 3">AsT0115</strain>
    </source>
</reference>
<name>A0ABY2WS59_9FLAO</name>
<evidence type="ECO:0000313" key="3">
    <source>
        <dbReference type="Proteomes" id="UP000751614"/>
    </source>
</evidence>
<keyword evidence="1" id="KW-0472">Membrane</keyword>
<keyword evidence="3" id="KW-1185">Reference proteome</keyword>
<dbReference type="SUPFAM" id="SSF51556">
    <property type="entry name" value="Metallo-dependent hydrolases"/>
    <property type="match status" value="2"/>
</dbReference>
<dbReference type="Proteomes" id="UP000751614">
    <property type="component" value="Unassembled WGS sequence"/>
</dbReference>
<evidence type="ECO:0000313" key="2">
    <source>
        <dbReference type="EMBL" id="TMU57486.1"/>
    </source>
</evidence>
<proteinExistence type="predicted"/>
<sequence length="652" mass="77740">MPKKQLINCHAHVFTGNFVPPFLAKTIVPWPLYYLIYTPMVVGLVKLFFKIKHGIRYSDKIHKLWIVRFWKFLKKVFLRIKFWVLGHYLVRIPFRLVVFWISAIAVIYLVEFVALILKVDEFANKYFTLIQDWLQEHYLYFDLEDFYRIIWIVAVLLIIKSSRKPILFVLKGVFPAIKKVFSSSFLDLMQRYYLLGRFATTYKTQKGIAERAVHQLPKDSGMVILPMDMEFMKAGKTSASMRQREIAKKYQGQPIGQDLNDSYKYQMLELWDFVKDENGDGPKDRYHPFLFLDPRRIKEEGKKFFDWEWDTLEDENGQKIRRIKPKEGCFVHTYMEDCRFSGFKIYPALGYHCFDEYLLPIWRYAAENQIPIMAHCIMGTIYYRGTIKNDWHYHPAFLDYDGENPKVLPETKNVDFQWNFTHPLNYLCLLEPDLFKRTLEAVKENDKSRAQDAFLVAPDSKQKEFDYSLLQNLKICLAHYGGEEEWIRYMEQDRTAYSQRLMRDPLEGIKFMENANGDFSWYKLNEVWNDADWYSIISSLMIRYPNVYADLSYILSKESVYPLIKYTLEKNEELSQVCEKYLLERDIHERGTPLIGKNKLRSRVLFGTDFYVVRNHKSDKNLFVDLKTLLGDEDFDLIAKENPEHYLARSFK</sequence>
<dbReference type="EMBL" id="VCNI01000001">
    <property type="protein sequence ID" value="TMU57486.1"/>
    <property type="molecule type" value="Genomic_DNA"/>
</dbReference>
<feature type="transmembrane region" description="Helical" evidence="1">
    <location>
        <begin position="32"/>
        <end position="51"/>
    </location>
</feature>
<feature type="transmembrane region" description="Helical" evidence="1">
    <location>
        <begin position="96"/>
        <end position="117"/>
    </location>
</feature>
<protein>
    <recommendedName>
        <fullName evidence="4">Amidohydrolase family protein</fullName>
    </recommendedName>
</protein>
<evidence type="ECO:0008006" key="4">
    <source>
        <dbReference type="Google" id="ProtNLM"/>
    </source>
</evidence>
<keyword evidence="1" id="KW-1133">Transmembrane helix</keyword>
<evidence type="ECO:0000256" key="1">
    <source>
        <dbReference type="SAM" id="Phobius"/>
    </source>
</evidence>
<organism evidence="2 3">
    <name type="scientific">Flagellimonas algicola</name>
    <dbReference type="NCBI Taxonomy" id="2583815"/>
    <lineage>
        <taxon>Bacteria</taxon>
        <taxon>Pseudomonadati</taxon>
        <taxon>Bacteroidota</taxon>
        <taxon>Flavobacteriia</taxon>
        <taxon>Flavobacteriales</taxon>
        <taxon>Flavobacteriaceae</taxon>
        <taxon>Flagellimonas</taxon>
    </lineage>
</organism>
<dbReference type="RefSeq" id="WP_138835027.1">
    <property type="nucleotide sequence ID" value="NZ_VCNI01000001.1"/>
</dbReference>
<dbReference type="InterPro" id="IPR032466">
    <property type="entry name" value="Metal_Hydrolase"/>
</dbReference>
<gene>
    <name evidence="2" type="ORF">FGG15_08060</name>
</gene>
<keyword evidence="1" id="KW-0812">Transmembrane</keyword>